<name>A0AA85JVX9_TRIRE</name>
<reference evidence="4" key="1">
    <citation type="submission" date="2022-06" db="EMBL/GenBank/DDBJ databases">
        <authorList>
            <person name="Berger JAMES D."/>
            <person name="Berger JAMES D."/>
        </authorList>
    </citation>
    <scope>NUCLEOTIDE SEQUENCE [LARGE SCALE GENOMIC DNA]</scope>
</reference>
<dbReference type="SMART" id="SM00461">
    <property type="entry name" value="WH1"/>
    <property type="match status" value="1"/>
</dbReference>
<evidence type="ECO:0000256" key="2">
    <source>
        <dbReference type="SAM" id="MobiDB-lite"/>
    </source>
</evidence>
<feature type="region of interest" description="Disordered" evidence="2">
    <location>
        <begin position="435"/>
        <end position="473"/>
    </location>
</feature>
<feature type="domain" description="WH1" evidence="3">
    <location>
        <begin position="4"/>
        <end position="118"/>
    </location>
</feature>
<feature type="region of interest" description="Disordered" evidence="2">
    <location>
        <begin position="148"/>
        <end position="169"/>
    </location>
</feature>
<proteinExistence type="predicted"/>
<dbReference type="PANTHER" id="PTHR11202">
    <property type="entry name" value="SPROUTY-RELATED, EVH1 DOMAIN-CONTAINING PROTEIN FAMILY MEMBER"/>
    <property type="match status" value="1"/>
</dbReference>
<dbReference type="Gene3D" id="2.30.29.30">
    <property type="entry name" value="Pleckstrin-homology domain (PH domain)/Phosphotyrosine-binding domain (PTB)"/>
    <property type="match status" value="1"/>
</dbReference>
<dbReference type="Proteomes" id="UP000050795">
    <property type="component" value="Unassembled WGS sequence"/>
</dbReference>
<evidence type="ECO:0000313" key="4">
    <source>
        <dbReference type="Proteomes" id="UP000050795"/>
    </source>
</evidence>
<feature type="compositionally biased region" description="Pro residues" evidence="2">
    <location>
        <begin position="461"/>
        <end position="473"/>
    </location>
</feature>
<organism evidence="4 5">
    <name type="scientific">Trichobilharzia regenti</name>
    <name type="common">Nasal bird schistosome</name>
    <dbReference type="NCBI Taxonomy" id="157069"/>
    <lineage>
        <taxon>Eukaryota</taxon>
        <taxon>Metazoa</taxon>
        <taxon>Spiralia</taxon>
        <taxon>Lophotrochozoa</taxon>
        <taxon>Platyhelminthes</taxon>
        <taxon>Trematoda</taxon>
        <taxon>Digenea</taxon>
        <taxon>Strigeidida</taxon>
        <taxon>Schistosomatoidea</taxon>
        <taxon>Schistosomatidae</taxon>
        <taxon>Trichobilharzia</taxon>
    </lineage>
</organism>
<dbReference type="Pfam" id="PF00568">
    <property type="entry name" value="WH1"/>
    <property type="match status" value="1"/>
</dbReference>
<dbReference type="WBParaSite" id="TREG1_60810.1">
    <property type="protein sequence ID" value="TREG1_60810.1"/>
    <property type="gene ID" value="TREG1_60810"/>
</dbReference>
<feature type="coiled-coil region" evidence="1">
    <location>
        <begin position="515"/>
        <end position="542"/>
    </location>
</feature>
<dbReference type="PROSITE" id="PS50229">
    <property type="entry name" value="WH1"/>
    <property type="match status" value="1"/>
</dbReference>
<dbReference type="SUPFAM" id="SSF118370">
    <property type="entry name" value="Vasodilator-stimulated phosphoprotein, VASP, tetramerisation domain"/>
    <property type="match status" value="1"/>
</dbReference>
<evidence type="ECO:0000259" key="3">
    <source>
        <dbReference type="PROSITE" id="PS50229"/>
    </source>
</evidence>
<evidence type="ECO:0000313" key="5">
    <source>
        <dbReference type="WBParaSite" id="TREG1_60810.1"/>
    </source>
</evidence>
<protein>
    <recommendedName>
        <fullName evidence="3">WH1 domain-containing protein</fullName>
    </recommendedName>
</protein>
<feature type="compositionally biased region" description="Polar residues" evidence="2">
    <location>
        <begin position="435"/>
        <end position="460"/>
    </location>
</feature>
<evidence type="ECO:0000256" key="1">
    <source>
        <dbReference type="SAM" id="Coils"/>
    </source>
</evidence>
<keyword evidence="4" id="KW-1185">Reference proteome</keyword>
<dbReference type="PANTHER" id="PTHR11202:SF22">
    <property type="entry name" value="PROTEIN ENABLED"/>
    <property type="match status" value="1"/>
</dbReference>
<dbReference type="InterPro" id="IPR011993">
    <property type="entry name" value="PH-like_dom_sf"/>
</dbReference>
<dbReference type="SUPFAM" id="SSF50729">
    <property type="entry name" value="PH domain-like"/>
    <property type="match status" value="1"/>
</dbReference>
<dbReference type="AlphaFoldDB" id="A0AA85JVX9"/>
<dbReference type="InterPro" id="IPR000697">
    <property type="entry name" value="WH1/EVH1_dom"/>
</dbReference>
<reference evidence="5" key="2">
    <citation type="submission" date="2023-11" db="UniProtKB">
        <authorList>
            <consortium name="WormBaseParasite"/>
        </authorList>
    </citation>
    <scope>IDENTIFICATION</scope>
</reference>
<keyword evidence="1" id="KW-0175">Coiled coil</keyword>
<accession>A0AA85JVX9</accession>
<dbReference type="InterPro" id="IPR038023">
    <property type="entry name" value="VASP_sf"/>
</dbReference>
<sequence>MSTVRELKESPVASAQAYVLLFNTEDRKWLPSGGTRSLSWIQILQQNGLDAFRIVGWRQPDNQVVVNSVLKAGLEYQIHGQFHEWRDPITSRVYGLHFPEQEEASVFLKTINIVLNRLTNPDGKHSVDGSVVNTNSREYAQPFISSTTTNDTCNRSTTTTTTLSATSPSKGGGCTIVIAPIPNGGSLTSLDKITQNENKNINETFYLPKEPEPSELSNYVYQDPSHQTIQRNQPYSMSLAPNPNIIIGATANGKDIDAFQTHRRQLSSASSNSCSGYATGPGTTAAPSSASSSAGYGYGYGYGSGSLASYASSSSGSSSLGGNGAVGGGLVSGAGAGGGGGVGYLGTTMNRLGSGNMKNTSLGGGDSCNWIGLNSQACRESDGVVAGSRDILGASSSSSIPPPHEDELMKQSESSGLAALLQEAIAARMRNKTTRCQSTEMKIPPSSNIAATNQMSTTKSPAPPPPPPPPLPPPLLASIGQTNVTNSTDHVHTVKRTDSMQQLRKESIDQKSSMIAEIQRRIEARRRQIEAAEEEESIAKESQSVESSVGVSTDNTPVLMVLLAQKGVVNNPNTASTLTSTNMIQSSVLPFSRTELEILRREIIIELRREVQLAKNEILDCIKLYKAV</sequence>